<gene>
    <name evidence="1" type="ORF">BJY28_000756</name>
</gene>
<sequence>MAVITLFSAAGSPGVTVSALGMALAWQRSLMLVDADPSGASAIPAGYLQGQTSHDRGLLDLAVANRMGDLSSAIATVSMTLPGSRVAFVPGVRSHQQAASVTTLWEPLGGVLRGMEQRGADVIVDAGRIGLEHAPQPLVTSADLALLVVRSDLPAAAGARSWAQAMKEKFLGFGTEHQLGLLVVGPGRPYGSRELRSVLGLPVIAELPWDPETASVLHAGTAPRKNFDGSPLNRALRTAVSTTQSLIAANRQRLGERTQQPNREDVRHG</sequence>
<proteinExistence type="predicted"/>
<reference evidence="1 2" key="1">
    <citation type="submission" date="2020-07" db="EMBL/GenBank/DDBJ databases">
        <title>Sequencing the genomes of 1000 actinobacteria strains.</title>
        <authorList>
            <person name="Klenk H.-P."/>
        </authorList>
    </citation>
    <scope>NUCLEOTIDE SEQUENCE [LARGE SCALE GENOMIC DNA]</scope>
    <source>
        <strain evidence="1 2">DSM 24723</strain>
    </source>
</reference>
<evidence type="ECO:0008006" key="3">
    <source>
        <dbReference type="Google" id="ProtNLM"/>
    </source>
</evidence>
<evidence type="ECO:0000313" key="1">
    <source>
        <dbReference type="EMBL" id="NYG36287.1"/>
    </source>
</evidence>
<protein>
    <recommendedName>
        <fullName evidence="3">MinD-like ATPase involved in chromosome partitioning or flagellar assembly</fullName>
    </recommendedName>
</protein>
<dbReference type="RefSeq" id="WP_179461819.1">
    <property type="nucleotide sequence ID" value="NZ_JACBZX010000001.1"/>
</dbReference>
<evidence type="ECO:0000313" key="2">
    <source>
        <dbReference type="Proteomes" id="UP000592181"/>
    </source>
</evidence>
<dbReference type="InterPro" id="IPR027417">
    <property type="entry name" value="P-loop_NTPase"/>
</dbReference>
<keyword evidence="2" id="KW-1185">Reference proteome</keyword>
<dbReference type="AlphaFoldDB" id="A0A852X1E2"/>
<name>A0A852X1E2_9MICO</name>
<dbReference type="Proteomes" id="UP000592181">
    <property type="component" value="Unassembled WGS sequence"/>
</dbReference>
<dbReference type="EMBL" id="JACBZX010000001">
    <property type="protein sequence ID" value="NYG36287.1"/>
    <property type="molecule type" value="Genomic_DNA"/>
</dbReference>
<comment type="caution">
    <text evidence="1">The sequence shown here is derived from an EMBL/GenBank/DDBJ whole genome shotgun (WGS) entry which is preliminary data.</text>
</comment>
<dbReference type="Gene3D" id="3.40.50.300">
    <property type="entry name" value="P-loop containing nucleotide triphosphate hydrolases"/>
    <property type="match status" value="1"/>
</dbReference>
<accession>A0A852X1E2</accession>
<organism evidence="1 2">
    <name type="scientific">Janibacter alkaliphilus</name>
    <dbReference type="NCBI Taxonomy" id="1069963"/>
    <lineage>
        <taxon>Bacteria</taxon>
        <taxon>Bacillati</taxon>
        <taxon>Actinomycetota</taxon>
        <taxon>Actinomycetes</taxon>
        <taxon>Micrococcales</taxon>
        <taxon>Intrasporangiaceae</taxon>
        <taxon>Janibacter</taxon>
    </lineage>
</organism>
<dbReference type="SUPFAM" id="SSF52540">
    <property type="entry name" value="P-loop containing nucleoside triphosphate hydrolases"/>
    <property type="match status" value="1"/>
</dbReference>